<evidence type="ECO:0000313" key="3">
    <source>
        <dbReference type="Proteomes" id="UP001304970"/>
    </source>
</evidence>
<proteinExistence type="predicted"/>
<dbReference type="Proteomes" id="UP001304970">
    <property type="component" value="Chromosome"/>
</dbReference>
<dbReference type="AlphaFoldDB" id="A0AA96ZXX4"/>
<dbReference type="Pfam" id="PF12674">
    <property type="entry name" value="Zn_ribbon_2"/>
    <property type="match status" value="1"/>
</dbReference>
<name>A0AA96ZXX4_9EURY</name>
<protein>
    <recommendedName>
        <fullName evidence="1">Putative zinc ribbon domain-containing protein</fullName>
    </recommendedName>
</protein>
<dbReference type="EMBL" id="CP131061">
    <property type="protein sequence ID" value="WNY27532.1"/>
    <property type="molecule type" value="Genomic_DNA"/>
</dbReference>
<accession>A0AA96ZXX4</accession>
<organism evidence="2 3">
    <name type="scientific">Methanolapillus ohkumae</name>
    <dbReference type="NCBI Taxonomy" id="3028298"/>
    <lineage>
        <taxon>Archaea</taxon>
        <taxon>Methanobacteriati</taxon>
        <taxon>Methanobacteriota</taxon>
        <taxon>Stenosarchaea group</taxon>
        <taxon>Methanomicrobia</taxon>
        <taxon>Methanosarcinales</taxon>
        <taxon>Methanosarcinaceae</taxon>
        <taxon>Methanolapillus</taxon>
    </lineage>
</organism>
<evidence type="ECO:0000313" key="2">
    <source>
        <dbReference type="EMBL" id="WNY27532.1"/>
    </source>
</evidence>
<gene>
    <name evidence="2" type="ORF">MsAm2_13340</name>
</gene>
<evidence type="ECO:0000259" key="1">
    <source>
        <dbReference type="Pfam" id="PF12674"/>
    </source>
</evidence>
<dbReference type="InterPro" id="IPR025868">
    <property type="entry name" value="Zn_ribbon_dom_put"/>
</dbReference>
<keyword evidence="3" id="KW-1185">Reference proteome</keyword>
<dbReference type="RefSeq" id="WP_338097496.1">
    <property type="nucleotide sequence ID" value="NZ_CP131061.1"/>
</dbReference>
<dbReference type="GeneID" id="89228758"/>
<sequence length="87" mass="9943">MSENNCQSCGMPMGDTDEMYGKNADGSKSKDYCAYCFEDGKFTADVSMADMIEICVPHMVTFNPDMTADAARKMMQEYYPHLKRWKK</sequence>
<feature type="domain" description="Putative zinc ribbon" evidence="1">
    <location>
        <begin position="6"/>
        <end position="86"/>
    </location>
</feature>
<reference evidence="2 3" key="1">
    <citation type="submission" date="2023-07" db="EMBL/GenBank/DDBJ databases">
        <title>Closed genome sequence of Methanosarcinaceae archaeon Am2.</title>
        <authorList>
            <person name="Poehlein A."/>
            <person name="Protasov E."/>
            <person name="Platt K."/>
            <person name="Reeh H."/>
            <person name="Daniel R."/>
            <person name="Brune A."/>
        </authorList>
    </citation>
    <scope>NUCLEOTIDE SEQUENCE [LARGE SCALE GENOMIC DNA]</scope>
    <source>
        <strain evidence="2 3">Am2</strain>
    </source>
</reference>